<dbReference type="EMBL" id="KL363228">
    <property type="protein sequence ID" value="KFD52379.1"/>
    <property type="molecule type" value="Genomic_DNA"/>
</dbReference>
<evidence type="ECO:0000313" key="4">
    <source>
        <dbReference type="Proteomes" id="UP000030764"/>
    </source>
</evidence>
<feature type="compositionally biased region" description="Basic and acidic residues" evidence="1">
    <location>
        <begin position="168"/>
        <end position="177"/>
    </location>
</feature>
<feature type="region of interest" description="Disordered" evidence="1">
    <location>
        <begin position="168"/>
        <end position="274"/>
    </location>
</feature>
<accession>A0A085NKG4</accession>
<feature type="compositionally biased region" description="Polar residues" evidence="1">
    <location>
        <begin position="254"/>
        <end position="264"/>
    </location>
</feature>
<feature type="compositionally biased region" description="Basic and acidic residues" evidence="1">
    <location>
        <begin position="78"/>
        <end position="102"/>
    </location>
</feature>
<feature type="region of interest" description="Disordered" evidence="1">
    <location>
        <begin position="335"/>
        <end position="359"/>
    </location>
</feature>
<evidence type="ECO:0000313" key="2">
    <source>
        <dbReference type="EMBL" id="KFD52379.1"/>
    </source>
</evidence>
<feature type="region of interest" description="Disordered" evidence="1">
    <location>
        <begin position="1"/>
        <end position="121"/>
    </location>
</feature>
<name>A0A085NKG4_9BILA</name>
<evidence type="ECO:0000256" key="1">
    <source>
        <dbReference type="SAM" id="MobiDB-lite"/>
    </source>
</evidence>
<dbReference type="AlphaFoldDB" id="A0A085NKG4"/>
<feature type="compositionally biased region" description="Polar residues" evidence="1">
    <location>
        <begin position="226"/>
        <end position="242"/>
    </location>
</feature>
<keyword evidence="4" id="KW-1185">Reference proteome</keyword>
<feature type="compositionally biased region" description="Basic and acidic residues" evidence="1">
    <location>
        <begin position="41"/>
        <end position="67"/>
    </location>
</feature>
<evidence type="ECO:0000313" key="3">
    <source>
        <dbReference type="EMBL" id="KFD69960.1"/>
    </source>
</evidence>
<dbReference type="Proteomes" id="UP000030764">
    <property type="component" value="Unassembled WGS sequence"/>
</dbReference>
<gene>
    <name evidence="2" type="ORF">M513_06760</name>
    <name evidence="3" type="ORF">M514_06760</name>
</gene>
<dbReference type="EMBL" id="KL367491">
    <property type="protein sequence ID" value="KFD69960.1"/>
    <property type="molecule type" value="Genomic_DNA"/>
</dbReference>
<dbReference type="Proteomes" id="UP000030758">
    <property type="component" value="Unassembled WGS sequence"/>
</dbReference>
<protein>
    <submittedName>
        <fullName evidence="3">Uncharacterized protein</fullName>
    </submittedName>
</protein>
<reference evidence="3 4" key="1">
    <citation type="journal article" date="2014" name="Nat. Genet.">
        <title>Genome and transcriptome of the porcine whipworm Trichuris suis.</title>
        <authorList>
            <person name="Jex A.R."/>
            <person name="Nejsum P."/>
            <person name="Schwarz E.M."/>
            <person name="Hu L."/>
            <person name="Young N.D."/>
            <person name="Hall R.S."/>
            <person name="Korhonen P.K."/>
            <person name="Liao S."/>
            <person name="Thamsborg S."/>
            <person name="Xia J."/>
            <person name="Xu P."/>
            <person name="Wang S."/>
            <person name="Scheerlinck J.P."/>
            <person name="Hofmann A."/>
            <person name="Sternberg P.W."/>
            <person name="Wang J."/>
            <person name="Gasser R.B."/>
        </authorList>
    </citation>
    <scope>NUCLEOTIDE SEQUENCE [LARGE SCALE GENOMIC DNA]</scope>
    <source>
        <strain evidence="3">DCEP-RM93F</strain>
        <strain evidence="2">DCEP-RM93M</strain>
    </source>
</reference>
<feature type="compositionally biased region" description="Polar residues" evidence="1">
    <location>
        <begin position="22"/>
        <end position="38"/>
    </location>
</feature>
<proteinExistence type="predicted"/>
<sequence length="421" mass="47284">MSFPPGRTLEKRRLHRNKHSVENVNGNSVGRAENQNEGESVAERSFADEARASKAERSNQARLRSMEARNMAWRRRREVMQEAAKKVPRKSKEVVAQERKSDNTNGGPTLFDDGMQEAGVSWPDTDISEAKTRMLLQQGKIGSDPRFRMNDLFLPDFVQENDNEHIGLDETTDESKRQMSIAEKIADSVAPSRSKPDAIWNSSSSAKKSHCAKTFPIGVRYDPDNPSHQQFELQPSPSTSHVNAAENGDGSDAPVNNSSVTEQTVAPKGTQVMVDPEFSERLKASEWNDSPTEEFSLLAAFGRTEVQEVSNEGGQLASEDFGLNAALLEVMSAQPKNEAAAPASSSAPKEFKSAAPKKKGEKFLLERSDRRIIENMKRFRHKDSIDNLRKCWADEQLTFRATYKRRWREAHRKPRNRAARS</sequence>
<organism evidence="3">
    <name type="scientific">Trichuris suis</name>
    <name type="common">pig whipworm</name>
    <dbReference type="NCBI Taxonomy" id="68888"/>
    <lineage>
        <taxon>Eukaryota</taxon>
        <taxon>Metazoa</taxon>
        <taxon>Ecdysozoa</taxon>
        <taxon>Nematoda</taxon>
        <taxon>Enoplea</taxon>
        <taxon>Dorylaimia</taxon>
        <taxon>Trichinellida</taxon>
        <taxon>Trichuridae</taxon>
        <taxon>Trichuris</taxon>
    </lineage>
</organism>
<feature type="compositionally biased region" description="Low complexity" evidence="1">
    <location>
        <begin position="335"/>
        <end position="348"/>
    </location>
</feature>